<dbReference type="AlphaFoldDB" id="A0A6I9WTD5"/>
<dbReference type="RefSeq" id="XP_011645686.2">
    <property type="nucleotide sequence ID" value="XM_011647384.2"/>
</dbReference>
<keyword evidence="11" id="KW-1185">Reference proteome</keyword>
<evidence type="ECO:0000256" key="1">
    <source>
        <dbReference type="ARBA" id="ARBA00004651"/>
    </source>
</evidence>
<dbReference type="OrthoDB" id="8185860at2759"/>
<dbReference type="PANTHER" id="PTHR21137">
    <property type="entry name" value="ODORANT RECEPTOR"/>
    <property type="match status" value="1"/>
</dbReference>
<evidence type="ECO:0000256" key="3">
    <source>
        <dbReference type="ARBA" id="ARBA00022606"/>
    </source>
</evidence>
<dbReference type="GO" id="GO:0004984">
    <property type="term" value="F:olfactory receptor activity"/>
    <property type="evidence" value="ECO:0007669"/>
    <property type="project" value="InterPro"/>
</dbReference>
<dbReference type="GeneID" id="105432532"/>
<proteinExistence type="predicted"/>
<comment type="subcellular location">
    <subcellularLocation>
        <location evidence="1">Cell membrane</location>
        <topology evidence="1">Multi-pass membrane protein</topology>
    </subcellularLocation>
</comment>
<keyword evidence="2" id="KW-1003">Cell membrane</keyword>
<keyword evidence="4 10" id="KW-0812">Transmembrane</keyword>
<feature type="transmembrane region" description="Helical" evidence="10">
    <location>
        <begin position="213"/>
        <end position="240"/>
    </location>
</feature>
<dbReference type="Pfam" id="PF02949">
    <property type="entry name" value="7tm_6"/>
    <property type="match status" value="1"/>
</dbReference>
<evidence type="ECO:0000256" key="4">
    <source>
        <dbReference type="ARBA" id="ARBA00022692"/>
    </source>
</evidence>
<gene>
    <name evidence="12" type="primary">LOC105432532</name>
</gene>
<evidence type="ECO:0000256" key="10">
    <source>
        <dbReference type="SAM" id="Phobius"/>
    </source>
</evidence>
<evidence type="ECO:0000256" key="9">
    <source>
        <dbReference type="ARBA" id="ARBA00023224"/>
    </source>
</evidence>
<dbReference type="GO" id="GO:0005886">
    <property type="term" value="C:plasma membrane"/>
    <property type="evidence" value="ECO:0007669"/>
    <property type="project" value="UniProtKB-SubCell"/>
</dbReference>
<keyword evidence="5" id="KW-0552">Olfaction</keyword>
<evidence type="ECO:0000256" key="5">
    <source>
        <dbReference type="ARBA" id="ARBA00022725"/>
    </source>
</evidence>
<evidence type="ECO:0000256" key="6">
    <source>
        <dbReference type="ARBA" id="ARBA00022989"/>
    </source>
</evidence>
<protein>
    <submittedName>
        <fullName evidence="12">Uncharacterized protein LOC105432532</fullName>
    </submittedName>
</protein>
<keyword evidence="9" id="KW-0807">Transducer</keyword>
<feature type="transmembrane region" description="Helical" evidence="10">
    <location>
        <begin position="20"/>
        <end position="38"/>
    </location>
</feature>
<dbReference type="GO" id="GO:0005549">
    <property type="term" value="F:odorant binding"/>
    <property type="evidence" value="ECO:0007669"/>
    <property type="project" value="InterPro"/>
</dbReference>
<keyword evidence="8" id="KW-0675">Receptor</keyword>
<keyword evidence="7 10" id="KW-0472">Membrane</keyword>
<feature type="transmembrane region" description="Helical" evidence="10">
    <location>
        <begin position="78"/>
        <end position="97"/>
    </location>
</feature>
<evidence type="ECO:0000256" key="7">
    <source>
        <dbReference type="ARBA" id="ARBA00023136"/>
    </source>
</evidence>
<organism evidence="11 12">
    <name type="scientific">Pogonomyrmex barbatus</name>
    <name type="common">red harvester ant</name>
    <dbReference type="NCBI Taxonomy" id="144034"/>
    <lineage>
        <taxon>Eukaryota</taxon>
        <taxon>Metazoa</taxon>
        <taxon>Ecdysozoa</taxon>
        <taxon>Arthropoda</taxon>
        <taxon>Hexapoda</taxon>
        <taxon>Insecta</taxon>
        <taxon>Pterygota</taxon>
        <taxon>Neoptera</taxon>
        <taxon>Endopterygota</taxon>
        <taxon>Hymenoptera</taxon>
        <taxon>Apocrita</taxon>
        <taxon>Aculeata</taxon>
        <taxon>Formicoidea</taxon>
        <taxon>Formicidae</taxon>
        <taxon>Myrmicinae</taxon>
        <taxon>Pogonomyrmex</taxon>
    </lineage>
</organism>
<sequence length="333" mass="38222">MVILPSIELYMGCTDAEQNVDALMLICCGILGMLKTVWFRIYARNLTHNYDSALNDYLMIENAKQRAIMRKHASTGRILCCSMLCFSYFSCIIYALIPLFGGDISKQINVTNEIVLEYTVPSRCALEYFNTPTSMHKIFCLIEAISLILTSTTNHGNDSMFLNITLHVCGQMEVLKTKFIDFDVTRPQVYERFNLLIKRHSYLIRMARELADAISFVLVIQLFIISVQLCITGFQFILAIKVNDTVMATKSIMVQGTFLIQLSLYSFIGDYLKSQMEEIGPSIYQNVWYNFPTKLMKDLIFIIMRTECPVTLRAGNFIVNFLNINFKMIQDQS</sequence>
<dbReference type="KEGG" id="pbar:105432532"/>
<evidence type="ECO:0000313" key="11">
    <source>
        <dbReference type="Proteomes" id="UP000504615"/>
    </source>
</evidence>
<reference evidence="12" key="1">
    <citation type="submission" date="2025-08" db="UniProtKB">
        <authorList>
            <consortium name="RefSeq"/>
        </authorList>
    </citation>
    <scope>IDENTIFICATION</scope>
</reference>
<evidence type="ECO:0000256" key="2">
    <source>
        <dbReference type="ARBA" id="ARBA00022475"/>
    </source>
</evidence>
<dbReference type="PANTHER" id="PTHR21137:SF35">
    <property type="entry name" value="ODORANT RECEPTOR 19A-RELATED"/>
    <property type="match status" value="1"/>
</dbReference>
<dbReference type="InterPro" id="IPR004117">
    <property type="entry name" value="7tm6_olfct_rcpt"/>
</dbReference>
<keyword evidence="6 10" id="KW-1133">Transmembrane helix</keyword>
<dbReference type="GO" id="GO:0007165">
    <property type="term" value="P:signal transduction"/>
    <property type="evidence" value="ECO:0007669"/>
    <property type="project" value="UniProtKB-KW"/>
</dbReference>
<dbReference type="Proteomes" id="UP000504615">
    <property type="component" value="Unplaced"/>
</dbReference>
<keyword evidence="3" id="KW-0716">Sensory transduction</keyword>
<accession>A0A6I9WTD5</accession>
<evidence type="ECO:0000313" key="12">
    <source>
        <dbReference type="RefSeq" id="XP_011645686.2"/>
    </source>
</evidence>
<name>A0A6I9WTD5_9HYME</name>
<evidence type="ECO:0000256" key="8">
    <source>
        <dbReference type="ARBA" id="ARBA00023170"/>
    </source>
</evidence>